<reference evidence="2 3" key="1">
    <citation type="submission" date="2018-02" db="EMBL/GenBank/DDBJ databases">
        <title>The genomes of Aspergillus section Nigri reveals drivers in fungal speciation.</title>
        <authorList>
            <consortium name="DOE Joint Genome Institute"/>
            <person name="Vesth T.C."/>
            <person name="Nybo J."/>
            <person name="Theobald S."/>
            <person name="Brandl J."/>
            <person name="Frisvad J.C."/>
            <person name="Nielsen K.F."/>
            <person name="Lyhne E.K."/>
            <person name="Kogle M.E."/>
            <person name="Kuo A."/>
            <person name="Riley R."/>
            <person name="Clum A."/>
            <person name="Nolan M."/>
            <person name="Lipzen A."/>
            <person name="Salamov A."/>
            <person name="Henrissat B."/>
            <person name="Wiebenga A."/>
            <person name="De vries R.P."/>
            <person name="Grigoriev I.V."/>
            <person name="Mortensen U.H."/>
            <person name="Andersen M.R."/>
            <person name="Baker S.E."/>
        </authorList>
    </citation>
    <scope>NUCLEOTIDE SEQUENCE [LARGE SCALE GENOMIC DNA]</scope>
    <source>
        <strain evidence="2 3">CBS 707.79</strain>
    </source>
</reference>
<dbReference type="AlphaFoldDB" id="A0A319DDN6"/>
<evidence type="ECO:0000313" key="3">
    <source>
        <dbReference type="Proteomes" id="UP000247810"/>
    </source>
</evidence>
<evidence type="ECO:0000256" key="1">
    <source>
        <dbReference type="SAM" id="MobiDB-lite"/>
    </source>
</evidence>
<dbReference type="Proteomes" id="UP000247810">
    <property type="component" value="Unassembled WGS sequence"/>
</dbReference>
<organism evidence="2 3">
    <name type="scientific">Aspergillus ellipticus CBS 707.79</name>
    <dbReference type="NCBI Taxonomy" id="1448320"/>
    <lineage>
        <taxon>Eukaryota</taxon>
        <taxon>Fungi</taxon>
        <taxon>Dikarya</taxon>
        <taxon>Ascomycota</taxon>
        <taxon>Pezizomycotina</taxon>
        <taxon>Eurotiomycetes</taxon>
        <taxon>Eurotiomycetidae</taxon>
        <taxon>Eurotiales</taxon>
        <taxon>Aspergillaceae</taxon>
        <taxon>Aspergillus</taxon>
        <taxon>Aspergillus subgen. Circumdati</taxon>
    </lineage>
</organism>
<dbReference type="VEuPathDB" id="FungiDB:BO71DRAFT_205150"/>
<protein>
    <submittedName>
        <fullName evidence="2">Uncharacterized protein</fullName>
    </submittedName>
</protein>
<accession>A0A319DDN6</accession>
<keyword evidence="3" id="KW-1185">Reference proteome</keyword>
<gene>
    <name evidence="2" type="ORF">BO71DRAFT_205150</name>
</gene>
<feature type="compositionally biased region" description="Polar residues" evidence="1">
    <location>
        <begin position="132"/>
        <end position="141"/>
    </location>
</feature>
<evidence type="ECO:0000313" key="2">
    <source>
        <dbReference type="EMBL" id="PYH95304.1"/>
    </source>
</evidence>
<feature type="region of interest" description="Disordered" evidence="1">
    <location>
        <begin position="127"/>
        <end position="150"/>
    </location>
</feature>
<sequence length="150" mass="17389">MTSWQVPFPLRSPFPSGLPSFQNPYYFIHTLHWPGDGHGMCSTMHIHPPLKGLRGFESMICTMFLDIIHFSHGDRQPDHPHQLHMVTTPGKSGLWNAGLLLIRGCRRRHFAADPSLRHWLDGRNRQVRRTQRANQQINRSSLFLPPSPRR</sequence>
<proteinExistence type="predicted"/>
<name>A0A319DDN6_9EURO</name>
<dbReference type="EMBL" id="KZ825855">
    <property type="protein sequence ID" value="PYH95304.1"/>
    <property type="molecule type" value="Genomic_DNA"/>
</dbReference>